<accession>A0A9Q8PFW7</accession>
<name>A0A9Q8PFW7_PASFU</name>
<protein>
    <submittedName>
        <fullName evidence="2">Uncharacterized protein</fullName>
    </submittedName>
</protein>
<reference evidence="2" key="2">
    <citation type="journal article" date="2022" name="Microb. Genom.">
        <title>A chromosome-scale genome assembly of the tomato pathogen Cladosporium fulvum reveals a compartmentalized genome architecture and the presence of a dispensable chromosome.</title>
        <authorList>
            <person name="Zaccaron A.Z."/>
            <person name="Chen L.H."/>
            <person name="Samaras A."/>
            <person name="Stergiopoulos I."/>
        </authorList>
    </citation>
    <scope>NUCLEOTIDE SEQUENCE</scope>
    <source>
        <strain evidence="2">Race5_Kim</strain>
    </source>
</reference>
<organism evidence="2 3">
    <name type="scientific">Passalora fulva</name>
    <name type="common">Tomato leaf mold</name>
    <name type="synonym">Cladosporium fulvum</name>
    <dbReference type="NCBI Taxonomy" id="5499"/>
    <lineage>
        <taxon>Eukaryota</taxon>
        <taxon>Fungi</taxon>
        <taxon>Dikarya</taxon>
        <taxon>Ascomycota</taxon>
        <taxon>Pezizomycotina</taxon>
        <taxon>Dothideomycetes</taxon>
        <taxon>Dothideomycetidae</taxon>
        <taxon>Mycosphaerellales</taxon>
        <taxon>Mycosphaerellaceae</taxon>
        <taxon>Fulvia</taxon>
    </lineage>
</organism>
<reference evidence="2" key="1">
    <citation type="submission" date="2021-12" db="EMBL/GenBank/DDBJ databases">
        <authorList>
            <person name="Zaccaron A."/>
            <person name="Stergiopoulos I."/>
        </authorList>
    </citation>
    <scope>NUCLEOTIDE SEQUENCE</scope>
    <source>
        <strain evidence="2">Race5_Kim</strain>
    </source>
</reference>
<dbReference type="KEGG" id="ffu:CLAFUR5_09590"/>
<dbReference type="Proteomes" id="UP000756132">
    <property type="component" value="Chromosome 9"/>
</dbReference>
<proteinExistence type="predicted"/>
<gene>
    <name evidence="2" type="ORF">CLAFUR5_09590</name>
</gene>
<dbReference type="RefSeq" id="XP_047766033.1">
    <property type="nucleotide sequence ID" value="XM_047908738.1"/>
</dbReference>
<dbReference type="GeneID" id="71989468"/>
<dbReference type="AlphaFoldDB" id="A0A9Q8PFW7"/>
<evidence type="ECO:0000313" key="2">
    <source>
        <dbReference type="EMBL" id="UJO21667.1"/>
    </source>
</evidence>
<sequence length="228" mass="25764">MRTDGVENVPPPLMANETPTEAASTPLLRSGAAKGHGIGVSAPTEENKPSPLLELPAELMNRIYEATLIAEESIWVKGRYTSPGLVAVNRQIRHEARTTSPWFATTSIQDGFTASSEATLHQMYLNDGLDLSVTTLRMDWNNLREWLQNFHELGILRLHPIQHADVDNSIVFYFFEDPEKVRRRKWNIVARSFDLVESMCDKLPWTDVLELLETYKVSVEGRAGADWT</sequence>
<dbReference type="EMBL" id="CP090171">
    <property type="protein sequence ID" value="UJO21667.1"/>
    <property type="molecule type" value="Genomic_DNA"/>
</dbReference>
<keyword evidence="3" id="KW-1185">Reference proteome</keyword>
<feature type="region of interest" description="Disordered" evidence="1">
    <location>
        <begin position="1"/>
        <end position="51"/>
    </location>
</feature>
<evidence type="ECO:0000256" key="1">
    <source>
        <dbReference type="SAM" id="MobiDB-lite"/>
    </source>
</evidence>
<evidence type="ECO:0000313" key="3">
    <source>
        <dbReference type="Proteomes" id="UP000756132"/>
    </source>
</evidence>
<dbReference type="OrthoDB" id="62952at2759"/>